<evidence type="ECO:0000259" key="1">
    <source>
        <dbReference type="Pfam" id="PF04669"/>
    </source>
</evidence>
<dbReference type="WBParaSite" id="MCU_004849-RA">
    <property type="protein sequence ID" value="MCU_004849-RA"/>
    <property type="gene ID" value="MCU_004849"/>
</dbReference>
<reference evidence="2" key="1">
    <citation type="submission" date="2019-11" db="UniProtKB">
        <authorList>
            <consortium name="WormBaseParasite"/>
        </authorList>
    </citation>
    <scope>IDENTIFICATION</scope>
</reference>
<accession>A0A5K3F1P9</accession>
<name>A0A5K3F1P9_MESCO</name>
<proteinExistence type="predicted"/>
<dbReference type="InterPro" id="IPR021148">
    <property type="entry name" value="Polysacc_synth_dom"/>
</dbReference>
<dbReference type="Gene3D" id="1.10.3560.10">
    <property type="entry name" value="yst0336 like domain"/>
    <property type="match status" value="1"/>
</dbReference>
<dbReference type="Pfam" id="PF04669">
    <property type="entry name" value="PBDC1"/>
    <property type="match status" value="1"/>
</dbReference>
<evidence type="ECO:0000313" key="2">
    <source>
        <dbReference type="WBParaSite" id="MCU_004849-RA"/>
    </source>
</evidence>
<feature type="domain" description="Polysaccharide biosynthesis" evidence="1">
    <location>
        <begin position="14"/>
        <end position="138"/>
    </location>
</feature>
<dbReference type="PANTHER" id="PTHR13410:SF9">
    <property type="entry name" value="PROTEIN PBDC1"/>
    <property type="match status" value="1"/>
</dbReference>
<dbReference type="InterPro" id="IPR008476">
    <property type="entry name" value="PBDC1_metazoa/fungi"/>
</dbReference>
<protein>
    <submittedName>
        <fullName evidence="2">Polysacc_synt_4 domain-containing protein</fullName>
    </submittedName>
</protein>
<dbReference type="GO" id="GO:0005737">
    <property type="term" value="C:cytoplasm"/>
    <property type="evidence" value="ECO:0007669"/>
    <property type="project" value="TreeGrafter"/>
</dbReference>
<sequence length="145" mass="16819">MDLNPYSYTNDAVLERSWAVAAYGHAETHYNLLCVVPDARYLRLSLIDEKIYGAFREMFPGMNVDCITEDDIKSDQQKELWRSFCTKFEKIFGDYNFATLLRLDSARGYDEDNTCVVPRIQFLAIEIARNRQGLNNRIRTSNLSS</sequence>
<dbReference type="PANTHER" id="PTHR13410">
    <property type="entry name" value="PROTEIN PBDC1"/>
    <property type="match status" value="1"/>
</dbReference>
<dbReference type="AlphaFoldDB" id="A0A5K3F1P9"/>
<organism evidence="2">
    <name type="scientific">Mesocestoides corti</name>
    <name type="common">Flatworm</name>
    <dbReference type="NCBI Taxonomy" id="53468"/>
    <lineage>
        <taxon>Eukaryota</taxon>
        <taxon>Metazoa</taxon>
        <taxon>Spiralia</taxon>
        <taxon>Lophotrochozoa</taxon>
        <taxon>Platyhelminthes</taxon>
        <taxon>Cestoda</taxon>
        <taxon>Eucestoda</taxon>
        <taxon>Cyclophyllidea</taxon>
        <taxon>Mesocestoididae</taxon>
        <taxon>Mesocestoides</taxon>
    </lineage>
</organism>
<dbReference type="InterPro" id="IPR023139">
    <property type="entry name" value="PBDC1-like_dom_sf"/>
</dbReference>